<dbReference type="Proteomes" id="UP000724874">
    <property type="component" value="Unassembled WGS sequence"/>
</dbReference>
<name>A0A9P5NAF7_GYMJU</name>
<feature type="region of interest" description="Disordered" evidence="1">
    <location>
        <begin position="56"/>
        <end position="75"/>
    </location>
</feature>
<keyword evidence="4" id="KW-1185">Reference proteome</keyword>
<evidence type="ECO:0000256" key="1">
    <source>
        <dbReference type="SAM" id="MobiDB-lite"/>
    </source>
</evidence>
<sequence length="291" mass="32778">MHEPKIHCLAEATVKELVWLNRRAGGSNVLLPWQRSQRANKQQRLHVQAFSCSKKAPGKVLNPSLGEKPSGSHLEAREDEIGASGSLTPARACNLRLALASEGGGSTAVVMREEWERWSRRTYGRCPNPPKKRPTSSDEGGAGQNEGKRRGGGDGKDEAASVNNRTRLADLRAARECVLGTCRMYPRLKDFFLGNRKNMFWENQLMSQKVRILLTVEGLIFGNEKVFYREERKIYGNKTFCYREVENVYGNKKVCYMEAENVYGNKNVFYGKENGVMGVVNQDQKLLQDST</sequence>
<evidence type="ECO:0000313" key="4">
    <source>
        <dbReference type="Proteomes" id="UP000724874"/>
    </source>
</evidence>
<dbReference type="EMBL" id="JADNYJ010000028">
    <property type="protein sequence ID" value="KAF8903914.1"/>
    <property type="molecule type" value="Genomic_DNA"/>
</dbReference>
<feature type="region of interest" description="Disordered" evidence="1">
    <location>
        <begin position="122"/>
        <end position="162"/>
    </location>
</feature>
<evidence type="ECO:0000313" key="2">
    <source>
        <dbReference type="EMBL" id="KAF8871831.1"/>
    </source>
</evidence>
<proteinExistence type="predicted"/>
<evidence type="ECO:0000313" key="3">
    <source>
        <dbReference type="EMBL" id="KAF8903914.1"/>
    </source>
</evidence>
<comment type="caution">
    <text evidence="2">The sequence shown here is derived from an EMBL/GenBank/DDBJ whole genome shotgun (WGS) entry which is preliminary data.</text>
</comment>
<reference evidence="2" key="1">
    <citation type="submission" date="2020-11" db="EMBL/GenBank/DDBJ databases">
        <authorList>
            <consortium name="DOE Joint Genome Institute"/>
            <person name="Ahrendt S."/>
            <person name="Riley R."/>
            <person name="Andreopoulos W."/>
            <person name="LaButti K."/>
            <person name="Pangilinan J."/>
            <person name="Ruiz-duenas F.J."/>
            <person name="Barrasa J.M."/>
            <person name="Sanchez-Garcia M."/>
            <person name="Camarero S."/>
            <person name="Miyauchi S."/>
            <person name="Serrano A."/>
            <person name="Linde D."/>
            <person name="Babiker R."/>
            <person name="Drula E."/>
            <person name="Ayuso-Fernandez I."/>
            <person name="Pacheco R."/>
            <person name="Padilla G."/>
            <person name="Ferreira P."/>
            <person name="Barriuso J."/>
            <person name="Kellner H."/>
            <person name="Castanera R."/>
            <person name="Alfaro M."/>
            <person name="Ramirez L."/>
            <person name="Pisabarro A.G."/>
            <person name="Kuo A."/>
            <person name="Tritt A."/>
            <person name="Lipzen A."/>
            <person name="He G."/>
            <person name="Yan M."/>
            <person name="Ng V."/>
            <person name="Cullen D."/>
            <person name="Martin F."/>
            <person name="Rosso M.-N."/>
            <person name="Henrissat B."/>
            <person name="Hibbett D."/>
            <person name="Martinez A.T."/>
            <person name="Grigoriev I.V."/>
        </authorList>
    </citation>
    <scope>NUCLEOTIDE SEQUENCE</scope>
    <source>
        <strain evidence="2">AH 44721</strain>
    </source>
</reference>
<gene>
    <name evidence="3" type="ORF">CPB84DRAFT_1823749</name>
    <name evidence="2" type="ORF">CPB84DRAFT_1900420</name>
</gene>
<feature type="compositionally biased region" description="Basic and acidic residues" evidence="1">
    <location>
        <begin position="146"/>
        <end position="159"/>
    </location>
</feature>
<organism evidence="2 4">
    <name type="scientific">Gymnopilus junonius</name>
    <name type="common">Spectacular rustgill mushroom</name>
    <name type="synonym">Gymnopilus spectabilis subsp. junonius</name>
    <dbReference type="NCBI Taxonomy" id="109634"/>
    <lineage>
        <taxon>Eukaryota</taxon>
        <taxon>Fungi</taxon>
        <taxon>Dikarya</taxon>
        <taxon>Basidiomycota</taxon>
        <taxon>Agaricomycotina</taxon>
        <taxon>Agaricomycetes</taxon>
        <taxon>Agaricomycetidae</taxon>
        <taxon>Agaricales</taxon>
        <taxon>Agaricineae</taxon>
        <taxon>Hymenogastraceae</taxon>
        <taxon>Gymnopilus</taxon>
    </lineage>
</organism>
<dbReference type="EMBL" id="JADNYJ010000290">
    <property type="protein sequence ID" value="KAF8871831.1"/>
    <property type="molecule type" value="Genomic_DNA"/>
</dbReference>
<dbReference type="AlphaFoldDB" id="A0A9P5NAF7"/>
<accession>A0A9P5NAF7</accession>
<protein>
    <submittedName>
        <fullName evidence="2">Uncharacterized protein</fullName>
    </submittedName>
</protein>